<gene>
    <name evidence="3" type="ORF">Q31b_02690</name>
</gene>
<feature type="compositionally biased region" description="Polar residues" evidence="2">
    <location>
        <begin position="1"/>
        <end position="16"/>
    </location>
</feature>
<proteinExistence type="predicted"/>
<reference evidence="3 4" key="1">
    <citation type="submission" date="2019-02" db="EMBL/GenBank/DDBJ databases">
        <title>Deep-cultivation of Planctomycetes and their phenomic and genomic characterization uncovers novel biology.</title>
        <authorList>
            <person name="Wiegand S."/>
            <person name="Jogler M."/>
            <person name="Boedeker C."/>
            <person name="Pinto D."/>
            <person name="Vollmers J."/>
            <person name="Rivas-Marin E."/>
            <person name="Kohn T."/>
            <person name="Peeters S.H."/>
            <person name="Heuer A."/>
            <person name="Rast P."/>
            <person name="Oberbeckmann S."/>
            <person name="Bunk B."/>
            <person name="Jeske O."/>
            <person name="Meyerdierks A."/>
            <person name="Storesund J.E."/>
            <person name="Kallscheuer N."/>
            <person name="Luecker S."/>
            <person name="Lage O.M."/>
            <person name="Pohl T."/>
            <person name="Merkel B.J."/>
            <person name="Hornburger P."/>
            <person name="Mueller R.-W."/>
            <person name="Bruemmer F."/>
            <person name="Labrenz M."/>
            <person name="Spormann A.M."/>
            <person name="Op Den Camp H."/>
            <person name="Overmann J."/>
            <person name="Amann R."/>
            <person name="Jetten M.S.M."/>
            <person name="Mascher T."/>
            <person name="Medema M.H."/>
            <person name="Devos D.P."/>
            <person name="Kaster A.-K."/>
            <person name="Ovreas L."/>
            <person name="Rohde M."/>
            <person name="Galperin M.Y."/>
            <person name="Jogler C."/>
        </authorList>
    </citation>
    <scope>NUCLEOTIDE SEQUENCE [LARGE SCALE GENOMIC DNA]</scope>
    <source>
        <strain evidence="3 4">Q31b</strain>
    </source>
</reference>
<comment type="caution">
    <text evidence="3">The sequence shown here is derived from an EMBL/GenBank/DDBJ whole genome shotgun (WGS) entry which is preliminary data.</text>
</comment>
<sequence>MASTLTSDAANQSKSGNPVGVQELIDRLKSEGVAEGKQQAEALLADAKKQAEAVIEKADAEAQKILREAQHEADQIKNNGKLALALASRDANLHFKEQLEHEFRGWIANLVHKQLDKPDFLADLIREIANRTIASVNGEESETDKKLLVLVSDEPSAALDTFVQNQAEQLLREGVELRASRAVSDGFRVRLAEKNIEIDFTDEAVTAALMRFLAPKFRKIVELSSKESTNG</sequence>
<evidence type="ECO:0000256" key="2">
    <source>
        <dbReference type="SAM" id="MobiDB-lite"/>
    </source>
</evidence>
<name>A0A5C6E8G5_9BACT</name>
<feature type="coiled-coil region" evidence="1">
    <location>
        <begin position="37"/>
        <end position="79"/>
    </location>
</feature>
<dbReference type="RefSeq" id="WP_146597869.1">
    <property type="nucleotide sequence ID" value="NZ_SJPY01000001.1"/>
</dbReference>
<evidence type="ECO:0000313" key="4">
    <source>
        <dbReference type="Proteomes" id="UP000315471"/>
    </source>
</evidence>
<keyword evidence="1" id="KW-0175">Coiled coil</keyword>
<protein>
    <submittedName>
        <fullName evidence="3">V-type ATP synthase subunit E</fullName>
    </submittedName>
</protein>
<accession>A0A5C6E8G5</accession>
<evidence type="ECO:0000256" key="1">
    <source>
        <dbReference type="SAM" id="Coils"/>
    </source>
</evidence>
<dbReference type="Gene3D" id="1.20.5.2950">
    <property type="match status" value="1"/>
</dbReference>
<organism evidence="3 4">
    <name type="scientific">Novipirellula aureliae</name>
    <dbReference type="NCBI Taxonomy" id="2527966"/>
    <lineage>
        <taxon>Bacteria</taxon>
        <taxon>Pseudomonadati</taxon>
        <taxon>Planctomycetota</taxon>
        <taxon>Planctomycetia</taxon>
        <taxon>Pirellulales</taxon>
        <taxon>Pirellulaceae</taxon>
        <taxon>Novipirellula</taxon>
    </lineage>
</organism>
<keyword evidence="4" id="KW-1185">Reference proteome</keyword>
<evidence type="ECO:0000313" key="3">
    <source>
        <dbReference type="EMBL" id="TWU45098.1"/>
    </source>
</evidence>
<dbReference type="AlphaFoldDB" id="A0A5C6E8G5"/>
<dbReference type="OrthoDB" id="275916at2"/>
<dbReference type="EMBL" id="SJPY01000001">
    <property type="protein sequence ID" value="TWU45098.1"/>
    <property type="molecule type" value="Genomic_DNA"/>
</dbReference>
<dbReference type="Proteomes" id="UP000315471">
    <property type="component" value="Unassembled WGS sequence"/>
</dbReference>
<feature type="region of interest" description="Disordered" evidence="2">
    <location>
        <begin position="1"/>
        <end position="21"/>
    </location>
</feature>